<protein>
    <recommendedName>
        <fullName evidence="15 16">Type III pantothenate kinase</fullName>
        <ecNumber evidence="6 16">2.7.1.33</ecNumber>
    </recommendedName>
    <alternativeName>
        <fullName evidence="16">PanK-III</fullName>
    </alternativeName>
    <alternativeName>
        <fullName evidence="16">Pantothenic acid kinase</fullName>
    </alternativeName>
</protein>
<evidence type="ECO:0000256" key="14">
    <source>
        <dbReference type="ARBA" id="ARBA00038036"/>
    </source>
</evidence>
<comment type="subunit">
    <text evidence="5 16">Homodimer.</text>
</comment>
<feature type="binding site" evidence="16">
    <location>
        <position position="138"/>
    </location>
    <ligand>
        <name>K(+)</name>
        <dbReference type="ChEBI" id="CHEBI:29103"/>
    </ligand>
</feature>
<evidence type="ECO:0000256" key="8">
    <source>
        <dbReference type="ARBA" id="ARBA00022679"/>
    </source>
</evidence>
<dbReference type="EC" id="2.7.1.33" evidence="6 16"/>
<evidence type="ECO:0000256" key="6">
    <source>
        <dbReference type="ARBA" id="ARBA00012102"/>
    </source>
</evidence>
<dbReference type="GO" id="GO:0005737">
    <property type="term" value="C:cytoplasm"/>
    <property type="evidence" value="ECO:0007669"/>
    <property type="project" value="UniProtKB-SubCell"/>
</dbReference>
<comment type="cofactor">
    <cofactor evidence="16">
        <name>NH4(+)</name>
        <dbReference type="ChEBI" id="CHEBI:28938"/>
    </cofactor>
    <cofactor evidence="16">
        <name>K(+)</name>
        <dbReference type="ChEBI" id="CHEBI:29103"/>
    </cofactor>
    <text evidence="16">A monovalent cation. Ammonium or potassium.</text>
</comment>
<evidence type="ECO:0000256" key="16">
    <source>
        <dbReference type="HAMAP-Rule" id="MF_01274"/>
    </source>
</evidence>
<keyword evidence="18" id="KW-1185">Reference proteome</keyword>
<dbReference type="HAMAP" id="MF_01274">
    <property type="entry name" value="Pantothen_kinase_3"/>
    <property type="match status" value="1"/>
</dbReference>
<comment type="catalytic activity">
    <reaction evidence="1 16">
        <text>(R)-pantothenate + ATP = (R)-4'-phosphopantothenate + ADP + H(+)</text>
        <dbReference type="Rhea" id="RHEA:16373"/>
        <dbReference type="ChEBI" id="CHEBI:10986"/>
        <dbReference type="ChEBI" id="CHEBI:15378"/>
        <dbReference type="ChEBI" id="CHEBI:29032"/>
        <dbReference type="ChEBI" id="CHEBI:30616"/>
        <dbReference type="ChEBI" id="CHEBI:456216"/>
        <dbReference type="EC" id="2.7.1.33"/>
    </reaction>
</comment>
<keyword evidence="11 16" id="KW-0067">ATP-binding</keyword>
<evidence type="ECO:0000256" key="1">
    <source>
        <dbReference type="ARBA" id="ARBA00001206"/>
    </source>
</evidence>
<keyword evidence="9 16" id="KW-0547">Nucleotide-binding</keyword>
<evidence type="ECO:0000313" key="18">
    <source>
        <dbReference type="Proteomes" id="UP000569951"/>
    </source>
</evidence>
<evidence type="ECO:0000256" key="5">
    <source>
        <dbReference type="ARBA" id="ARBA00011738"/>
    </source>
</evidence>
<feature type="active site" description="Proton acceptor" evidence="16">
    <location>
        <position position="116"/>
    </location>
</feature>
<dbReference type="NCBIfam" id="TIGR00671">
    <property type="entry name" value="baf"/>
    <property type="match status" value="1"/>
</dbReference>
<dbReference type="Proteomes" id="UP000569951">
    <property type="component" value="Unassembled WGS sequence"/>
</dbReference>
<evidence type="ECO:0000256" key="9">
    <source>
        <dbReference type="ARBA" id="ARBA00022741"/>
    </source>
</evidence>
<dbReference type="Gene3D" id="3.30.420.40">
    <property type="match status" value="2"/>
</dbReference>
<gene>
    <name evidence="16" type="primary">coaX</name>
    <name evidence="17" type="ORF">HNR42_000976</name>
</gene>
<feature type="binding site" evidence="16">
    <location>
        <begin position="14"/>
        <end position="21"/>
    </location>
    <ligand>
        <name>ATP</name>
        <dbReference type="ChEBI" id="CHEBI:30616"/>
    </ligand>
</feature>
<keyword evidence="13 16" id="KW-0173">Coenzyme A biosynthesis</keyword>
<evidence type="ECO:0000256" key="3">
    <source>
        <dbReference type="ARBA" id="ARBA00004496"/>
    </source>
</evidence>
<dbReference type="NCBIfam" id="NF009848">
    <property type="entry name" value="PRK13318.1-6"/>
    <property type="match status" value="1"/>
</dbReference>
<keyword evidence="12 16" id="KW-0630">Potassium</keyword>
<feature type="binding site" evidence="16">
    <location>
        <position position="193"/>
    </location>
    <ligand>
        <name>substrate</name>
    </ligand>
</feature>
<evidence type="ECO:0000256" key="7">
    <source>
        <dbReference type="ARBA" id="ARBA00022490"/>
    </source>
</evidence>
<sequence length="265" mass="28181">MFSSQPTAPLLAIDVGNTSTVLGLIGADDTVLHRWRVRTARDLLPDDLALTLSGLLGLVGAPTPAAAILSSVVPPLGQNLRAALEAHWRIPVLEVGASNLPEVRIDLEDPRAIGADRLVNLYGAQPYLEAGQYGIIVDFGTATTFDVVQAPLRFMGGVIAPGPATAADALFSRTAKLPRVLLEAPPQAVGRNTAEAIQSGLVFGYAEMVDGMVARLSRELPAAPRVIATGGFARTLEGHCRSVHVYDDDLTVRGLVRIWRAKEQR</sequence>
<accession>A0A841HZC2</accession>
<dbReference type="PANTHER" id="PTHR34265">
    <property type="entry name" value="TYPE III PANTOTHENATE KINASE"/>
    <property type="match status" value="1"/>
</dbReference>
<comment type="subcellular location">
    <subcellularLocation>
        <location evidence="3 16">Cytoplasm</location>
    </subcellularLocation>
</comment>
<dbReference type="Pfam" id="PF03309">
    <property type="entry name" value="Pan_kinase"/>
    <property type="match status" value="1"/>
</dbReference>
<feature type="binding site" evidence="16">
    <location>
        <begin position="114"/>
        <end position="117"/>
    </location>
    <ligand>
        <name>substrate</name>
    </ligand>
</feature>
<dbReference type="GO" id="GO:0004594">
    <property type="term" value="F:pantothenate kinase activity"/>
    <property type="evidence" value="ECO:0007669"/>
    <property type="project" value="UniProtKB-UniRule"/>
</dbReference>
<comment type="similarity">
    <text evidence="14 16">Belongs to the type III pantothenate kinase family.</text>
</comment>
<dbReference type="GO" id="GO:0005524">
    <property type="term" value="F:ATP binding"/>
    <property type="evidence" value="ECO:0007669"/>
    <property type="project" value="UniProtKB-UniRule"/>
</dbReference>
<evidence type="ECO:0000313" key="17">
    <source>
        <dbReference type="EMBL" id="MBB6097559.1"/>
    </source>
</evidence>
<dbReference type="PANTHER" id="PTHR34265:SF1">
    <property type="entry name" value="TYPE III PANTOTHENATE KINASE"/>
    <property type="match status" value="1"/>
</dbReference>
<feature type="binding site" evidence="16">
    <location>
        <position position="141"/>
    </location>
    <ligand>
        <name>ATP</name>
        <dbReference type="ChEBI" id="CHEBI:30616"/>
    </ligand>
</feature>
<dbReference type="CDD" id="cd24015">
    <property type="entry name" value="ASKHA_NBD_PanK-III"/>
    <property type="match status" value="1"/>
</dbReference>
<organism evidence="17 18">
    <name type="scientific">Deinobacterium chartae</name>
    <dbReference type="NCBI Taxonomy" id="521158"/>
    <lineage>
        <taxon>Bacteria</taxon>
        <taxon>Thermotogati</taxon>
        <taxon>Deinococcota</taxon>
        <taxon>Deinococci</taxon>
        <taxon>Deinococcales</taxon>
        <taxon>Deinococcaceae</taxon>
        <taxon>Deinobacterium</taxon>
    </lineage>
</organism>
<evidence type="ECO:0000256" key="11">
    <source>
        <dbReference type="ARBA" id="ARBA00022840"/>
    </source>
</evidence>
<dbReference type="AlphaFoldDB" id="A0A841HZC2"/>
<dbReference type="EMBL" id="JACHHG010000003">
    <property type="protein sequence ID" value="MBB6097559.1"/>
    <property type="molecule type" value="Genomic_DNA"/>
</dbReference>
<dbReference type="SUPFAM" id="SSF53067">
    <property type="entry name" value="Actin-like ATPase domain"/>
    <property type="match status" value="2"/>
</dbReference>
<comment type="pathway">
    <text evidence="4 16">Cofactor biosynthesis; coenzyme A biosynthesis; CoA from (R)-pantothenate: step 1/5.</text>
</comment>
<proteinExistence type="inferred from homology"/>
<reference evidence="17 18" key="1">
    <citation type="submission" date="2020-08" db="EMBL/GenBank/DDBJ databases">
        <title>Genomic Encyclopedia of Type Strains, Phase IV (KMG-IV): sequencing the most valuable type-strain genomes for metagenomic binning, comparative biology and taxonomic classification.</title>
        <authorList>
            <person name="Goeker M."/>
        </authorList>
    </citation>
    <scope>NUCLEOTIDE SEQUENCE [LARGE SCALE GENOMIC DNA]</scope>
    <source>
        <strain evidence="17 18">DSM 21458</strain>
    </source>
</reference>
<keyword evidence="10 16" id="KW-0418">Kinase</keyword>
<evidence type="ECO:0000256" key="12">
    <source>
        <dbReference type="ARBA" id="ARBA00022958"/>
    </source>
</evidence>
<keyword evidence="16" id="KW-0479">Metal-binding</keyword>
<keyword evidence="7 16" id="KW-0963">Cytoplasm</keyword>
<dbReference type="UniPathway" id="UPA00241">
    <property type="reaction ID" value="UER00352"/>
</dbReference>
<name>A0A841HZC2_9DEIO</name>
<evidence type="ECO:0000256" key="15">
    <source>
        <dbReference type="ARBA" id="ARBA00040883"/>
    </source>
</evidence>
<comment type="cofactor">
    <cofactor evidence="2">
        <name>K(+)</name>
        <dbReference type="ChEBI" id="CHEBI:29103"/>
    </cofactor>
</comment>
<evidence type="ECO:0000256" key="2">
    <source>
        <dbReference type="ARBA" id="ARBA00001958"/>
    </source>
</evidence>
<evidence type="ECO:0000256" key="4">
    <source>
        <dbReference type="ARBA" id="ARBA00005225"/>
    </source>
</evidence>
<keyword evidence="8 16" id="KW-0808">Transferase</keyword>
<dbReference type="NCBIfam" id="NF009855">
    <property type="entry name" value="PRK13321.1"/>
    <property type="match status" value="1"/>
</dbReference>
<comment type="caution">
    <text evidence="17">The sequence shown here is derived from an EMBL/GenBank/DDBJ whole genome shotgun (WGS) entry which is preliminary data.</text>
</comment>
<comment type="caution">
    <text evidence="16">Lacks conserved residue(s) required for the propagation of feature annotation.</text>
</comment>
<evidence type="ECO:0000256" key="13">
    <source>
        <dbReference type="ARBA" id="ARBA00022993"/>
    </source>
</evidence>
<comment type="function">
    <text evidence="16">Catalyzes the phosphorylation of pantothenate (Pan), the first step in CoA biosynthesis.</text>
</comment>
<dbReference type="GO" id="GO:0015937">
    <property type="term" value="P:coenzyme A biosynthetic process"/>
    <property type="evidence" value="ECO:0007669"/>
    <property type="project" value="UniProtKB-UniRule"/>
</dbReference>
<dbReference type="InterPro" id="IPR043129">
    <property type="entry name" value="ATPase_NBD"/>
</dbReference>
<dbReference type="GO" id="GO:0046872">
    <property type="term" value="F:metal ion binding"/>
    <property type="evidence" value="ECO:0007669"/>
    <property type="project" value="UniProtKB-KW"/>
</dbReference>
<evidence type="ECO:0000256" key="10">
    <source>
        <dbReference type="ARBA" id="ARBA00022777"/>
    </source>
</evidence>
<dbReference type="InterPro" id="IPR004619">
    <property type="entry name" value="Type_III_PanK"/>
</dbReference>
<dbReference type="RefSeq" id="WP_183985113.1">
    <property type="nucleotide sequence ID" value="NZ_JACHHG010000003.1"/>
</dbReference>